<sequence>MKKYIFQFSLIAVLLMLASCGSDKDEKQNNDKAINVKIAQVVNNVDNQFLAVSGKVQAVKSSNLSTRIMGHVNKIHVKIGDKVAKGQLLLSISNNDLSAKLAQIHASIIEAEAAYTNTEKNYNRFVSLFNSNSASQKELDDITAQYNMAKARLEAAKQMKKEIEAQFSYANIIAPFSGVVSNKFINEGDIANPGMPLLEVESPGEFKVTAMVPETEISNVKKETEVIVQVKSLGTLLRGKVVEVSSSAKNTGGQYLVKVLLEKTDLNLLTGMFATVRFPINDSDSSKSILIPISALVTKGELSGVYSVSQSNTALLRWLRLGRIYGDKVEVLSGLNADETYIISSETKLFNGAKVTIQ</sequence>
<keyword evidence="2" id="KW-0175">Coiled coil</keyword>
<evidence type="ECO:0000256" key="1">
    <source>
        <dbReference type="ARBA" id="ARBA00009477"/>
    </source>
</evidence>
<protein>
    <submittedName>
        <fullName evidence="6">Efflux RND transporter periplasmic adaptor subunit</fullName>
    </submittedName>
</protein>
<dbReference type="PANTHER" id="PTHR30469">
    <property type="entry name" value="MULTIDRUG RESISTANCE PROTEIN MDTA"/>
    <property type="match status" value="1"/>
</dbReference>
<gene>
    <name evidence="6" type="ORF">E1J38_007025</name>
</gene>
<evidence type="ECO:0000259" key="5">
    <source>
        <dbReference type="Pfam" id="PF25973"/>
    </source>
</evidence>
<feature type="domain" description="CzcB-like barrel-sandwich hybrid" evidence="5">
    <location>
        <begin position="64"/>
        <end position="190"/>
    </location>
</feature>
<dbReference type="PROSITE" id="PS51257">
    <property type="entry name" value="PROKAR_LIPOPROTEIN"/>
    <property type="match status" value="1"/>
</dbReference>
<feature type="signal peptide" evidence="3">
    <location>
        <begin position="1"/>
        <end position="24"/>
    </location>
</feature>
<organism evidence="6 7">
    <name type="scientific">Seonamhaeicola sediminis</name>
    <dbReference type="NCBI Taxonomy" id="2528206"/>
    <lineage>
        <taxon>Bacteria</taxon>
        <taxon>Pseudomonadati</taxon>
        <taxon>Bacteroidota</taxon>
        <taxon>Flavobacteriia</taxon>
        <taxon>Flavobacteriales</taxon>
        <taxon>Flavobacteriaceae</taxon>
    </lineage>
</organism>
<evidence type="ECO:0000313" key="7">
    <source>
        <dbReference type="Proteomes" id="UP000295814"/>
    </source>
</evidence>
<dbReference type="GO" id="GO:1990281">
    <property type="term" value="C:efflux pump complex"/>
    <property type="evidence" value="ECO:0007669"/>
    <property type="project" value="TreeGrafter"/>
</dbReference>
<dbReference type="EMBL" id="SMZJ02000004">
    <property type="protein sequence ID" value="TWO32615.1"/>
    <property type="molecule type" value="Genomic_DNA"/>
</dbReference>
<comment type="caution">
    <text evidence="6">The sequence shown here is derived from an EMBL/GenBank/DDBJ whole genome shotgun (WGS) entry which is preliminary data.</text>
</comment>
<comment type="similarity">
    <text evidence="1">Belongs to the membrane fusion protein (MFP) (TC 8.A.1) family.</text>
</comment>
<dbReference type="AlphaFoldDB" id="A0A562YDC7"/>
<dbReference type="Pfam" id="PF25973">
    <property type="entry name" value="BSH_CzcB"/>
    <property type="match status" value="1"/>
</dbReference>
<reference evidence="6 7" key="1">
    <citation type="submission" date="2019-07" db="EMBL/GenBank/DDBJ databases">
        <title>Seonamhaeicola sp. W255 draft genome.</title>
        <authorList>
            <person name="Zhang X.-Y."/>
            <person name="Zhang R."/>
            <person name="Zhong Y.-L."/>
            <person name="Du Z.-J."/>
        </authorList>
    </citation>
    <scope>NUCLEOTIDE SEQUENCE [LARGE SCALE GENOMIC DNA]</scope>
    <source>
        <strain evidence="6 7">W255</strain>
    </source>
</reference>
<feature type="chain" id="PRO_5023109143" evidence="3">
    <location>
        <begin position="25"/>
        <end position="358"/>
    </location>
</feature>
<dbReference type="PANTHER" id="PTHR30469:SF15">
    <property type="entry name" value="HLYD FAMILY OF SECRETION PROTEINS"/>
    <property type="match status" value="1"/>
</dbReference>
<dbReference type="InterPro" id="IPR058792">
    <property type="entry name" value="Beta-barrel_RND_2"/>
</dbReference>
<evidence type="ECO:0000256" key="3">
    <source>
        <dbReference type="SAM" id="SignalP"/>
    </source>
</evidence>
<name>A0A562YDC7_9FLAO</name>
<evidence type="ECO:0000259" key="4">
    <source>
        <dbReference type="Pfam" id="PF25954"/>
    </source>
</evidence>
<dbReference type="InterPro" id="IPR006143">
    <property type="entry name" value="RND_pump_MFP"/>
</dbReference>
<dbReference type="NCBIfam" id="TIGR01730">
    <property type="entry name" value="RND_mfp"/>
    <property type="match status" value="1"/>
</dbReference>
<keyword evidence="7" id="KW-1185">Reference proteome</keyword>
<feature type="coiled-coil region" evidence="2">
    <location>
        <begin position="139"/>
        <end position="166"/>
    </location>
</feature>
<feature type="domain" description="CusB-like beta-barrel" evidence="4">
    <location>
        <begin position="208"/>
        <end position="278"/>
    </location>
</feature>
<keyword evidence="3" id="KW-0732">Signal</keyword>
<accession>A0A562YDC7</accession>
<proteinExistence type="inferred from homology"/>
<dbReference type="Gene3D" id="2.40.30.170">
    <property type="match status" value="1"/>
</dbReference>
<dbReference type="Gene3D" id="2.40.50.100">
    <property type="match status" value="1"/>
</dbReference>
<evidence type="ECO:0000313" key="6">
    <source>
        <dbReference type="EMBL" id="TWO32615.1"/>
    </source>
</evidence>
<dbReference type="OrthoDB" id="9806939at2"/>
<dbReference type="GO" id="GO:0015562">
    <property type="term" value="F:efflux transmembrane transporter activity"/>
    <property type="evidence" value="ECO:0007669"/>
    <property type="project" value="TreeGrafter"/>
</dbReference>
<evidence type="ECO:0000256" key="2">
    <source>
        <dbReference type="SAM" id="Coils"/>
    </source>
</evidence>
<dbReference type="SUPFAM" id="SSF111369">
    <property type="entry name" value="HlyD-like secretion proteins"/>
    <property type="match status" value="1"/>
</dbReference>
<dbReference type="Proteomes" id="UP000295814">
    <property type="component" value="Unassembled WGS sequence"/>
</dbReference>
<dbReference type="Gene3D" id="1.10.287.470">
    <property type="entry name" value="Helix hairpin bin"/>
    <property type="match status" value="1"/>
</dbReference>
<dbReference type="Gene3D" id="2.40.420.20">
    <property type="match status" value="1"/>
</dbReference>
<dbReference type="InterPro" id="IPR058647">
    <property type="entry name" value="BSH_CzcB-like"/>
</dbReference>
<dbReference type="Pfam" id="PF25954">
    <property type="entry name" value="Beta-barrel_RND_2"/>
    <property type="match status" value="1"/>
</dbReference>
<dbReference type="RefSeq" id="WP_133355338.1">
    <property type="nucleotide sequence ID" value="NZ_SMZJ02000004.1"/>
</dbReference>